<feature type="domain" description="PAC" evidence="9">
    <location>
        <begin position="68"/>
        <end position="120"/>
    </location>
</feature>
<reference evidence="10 11" key="1">
    <citation type="submission" date="2017-11" db="EMBL/GenBank/DDBJ databases">
        <title>Isolation and Characterization of Family Methanocellaceae Species from Potential Methane Hydrate Area Offshore Southwestern Taiwan.</title>
        <authorList>
            <person name="Zhang W.-L."/>
            <person name="Chen W.-C."/>
            <person name="Lai M.-C."/>
            <person name="Chen S.-C."/>
        </authorList>
    </citation>
    <scope>NUCLEOTIDE SEQUENCE [LARGE SCALE GENOMIC DNA]</scope>
    <source>
        <strain evidence="10 11">CWC-04</strain>
    </source>
</reference>
<evidence type="ECO:0000256" key="4">
    <source>
        <dbReference type="ARBA" id="ARBA00022679"/>
    </source>
</evidence>
<dbReference type="PROSITE" id="PS50113">
    <property type="entry name" value="PAC"/>
    <property type="match status" value="4"/>
</dbReference>
<dbReference type="EC" id="2.7.13.3" evidence="2"/>
<dbReference type="InterPro" id="IPR036890">
    <property type="entry name" value="HATPase_C_sf"/>
</dbReference>
<proteinExistence type="predicted"/>
<evidence type="ECO:0000256" key="2">
    <source>
        <dbReference type="ARBA" id="ARBA00012438"/>
    </source>
</evidence>
<protein>
    <recommendedName>
        <fullName evidence="2">histidine kinase</fullName>
        <ecNumber evidence="2">2.7.13.3</ecNumber>
    </recommendedName>
</protein>
<evidence type="ECO:0000256" key="5">
    <source>
        <dbReference type="ARBA" id="ARBA00022777"/>
    </source>
</evidence>
<keyword evidence="5" id="KW-0418">Kinase</keyword>
<sequence>MLKDTSQPFAAAYTDGLLFDCNSAFCELIGYDNQELKKINLCKDLTPVEWQDIEAKIIEKNLCDKKPVKYEKEYFKKDGTRIPVELNFHTIFDGSGDPLYHYAFFTDLTAYKNTVKALRDGEELFRILAETSSTGICLHQDGKLLYVNPAAEKICGYKKEDLDNMSFYDIISPEYGKILSDRRSDKLAGKDVSSGYEIKFVTRDGKEKWAFIKIGDIEFKGKPATIVTGLDITQHKKMEDDLSRSEERYRLLAENAEDFIFIIDRRLYVKYLNRSAAAALGMGQEEAIDKPLKSLFPGQTFQHMKKGLCTVFGTGRPYKSEHVHDFYTREYWLHVKLAPIFDKHGNVTCVMGISRDITDIKKTEEELRKSEANLLKAQKIARIGSWEWDLRNNRFTWSDEMYNISGIRPGTEISYEMIMSLLNPEYVMYVKNSIDDFLMNGKLTTIEGSMMHPDGTERMIYNECEPVYDDNGHPVRLIGISQDITERKKAEKALVDAKMQAELYVDLMSHDISNMNQISMGFLELALNIMELECNIGEDDRVLLEKSLEAMKNSTKIIDNVKKIQREKNGEYEPEVIDLCNIVEKTISQYSNIPERDINIKYSSDNGSCVLANELLADVFSNIIGNSIKHSTGPINISVKTSLVTEHNKKYCMVIIEDDGPGIHDELKDRLFTRLKKEKGRVSGRGMGLFLVKTLVDDFKGKIFVEDRVPGDHKKGSRFIVMIPAVDP</sequence>
<evidence type="ECO:0000259" key="7">
    <source>
        <dbReference type="PROSITE" id="PS50109"/>
    </source>
</evidence>
<feature type="domain" description="PAC" evidence="9">
    <location>
        <begin position="316"/>
        <end position="369"/>
    </location>
</feature>
<name>A0AAP2W534_9EURY</name>
<feature type="coiled-coil region" evidence="6">
    <location>
        <begin position="353"/>
        <end position="380"/>
    </location>
</feature>
<dbReference type="InterPro" id="IPR013655">
    <property type="entry name" value="PAS_fold_3"/>
</dbReference>
<organism evidence="10 11">
    <name type="scientific">Methanooceanicella nereidis</name>
    <dbReference type="NCBI Taxonomy" id="2052831"/>
    <lineage>
        <taxon>Archaea</taxon>
        <taxon>Methanobacteriati</taxon>
        <taxon>Methanobacteriota</taxon>
        <taxon>Stenosarchaea group</taxon>
        <taxon>Methanomicrobia</taxon>
        <taxon>Methanocellales</taxon>
        <taxon>Methanocellaceae</taxon>
        <taxon>Methanooceanicella</taxon>
    </lineage>
</organism>
<dbReference type="Proteomes" id="UP001320159">
    <property type="component" value="Unassembled WGS sequence"/>
</dbReference>
<dbReference type="Pfam" id="PF08447">
    <property type="entry name" value="PAS_3"/>
    <property type="match status" value="1"/>
</dbReference>
<dbReference type="SUPFAM" id="SSF55874">
    <property type="entry name" value="ATPase domain of HSP90 chaperone/DNA topoisomerase II/histidine kinase"/>
    <property type="match status" value="1"/>
</dbReference>
<keyword evidence="11" id="KW-1185">Reference proteome</keyword>
<dbReference type="InterPro" id="IPR001610">
    <property type="entry name" value="PAC"/>
</dbReference>
<dbReference type="Gene3D" id="2.10.70.100">
    <property type="match status" value="1"/>
</dbReference>
<dbReference type="PROSITE" id="PS50112">
    <property type="entry name" value="PAS"/>
    <property type="match status" value="3"/>
</dbReference>
<dbReference type="NCBIfam" id="TIGR00229">
    <property type="entry name" value="sensory_box"/>
    <property type="match status" value="4"/>
</dbReference>
<dbReference type="Pfam" id="PF08448">
    <property type="entry name" value="PAS_4"/>
    <property type="match status" value="1"/>
</dbReference>
<comment type="catalytic activity">
    <reaction evidence="1">
        <text>ATP + protein L-histidine = ADP + protein N-phospho-L-histidine.</text>
        <dbReference type="EC" id="2.7.13.3"/>
    </reaction>
</comment>
<dbReference type="RefSeq" id="WP_230741908.1">
    <property type="nucleotide sequence ID" value="NZ_PGCK01000006.1"/>
</dbReference>
<feature type="domain" description="PAS" evidence="8">
    <location>
        <begin position="245"/>
        <end position="290"/>
    </location>
</feature>
<evidence type="ECO:0000256" key="6">
    <source>
        <dbReference type="SAM" id="Coils"/>
    </source>
</evidence>
<dbReference type="InterPro" id="IPR005467">
    <property type="entry name" value="His_kinase_dom"/>
</dbReference>
<evidence type="ECO:0000313" key="10">
    <source>
        <dbReference type="EMBL" id="MCD1295065.1"/>
    </source>
</evidence>
<dbReference type="InterPro" id="IPR013656">
    <property type="entry name" value="PAS_4"/>
</dbReference>
<feature type="domain" description="PAS" evidence="8">
    <location>
        <begin position="120"/>
        <end position="190"/>
    </location>
</feature>
<dbReference type="PROSITE" id="PS50109">
    <property type="entry name" value="HIS_KIN"/>
    <property type="match status" value="1"/>
</dbReference>
<comment type="caution">
    <text evidence="10">The sequence shown here is derived from an EMBL/GenBank/DDBJ whole genome shotgun (WGS) entry which is preliminary data.</text>
</comment>
<dbReference type="Gene3D" id="3.30.565.10">
    <property type="entry name" value="Histidine kinase-like ATPase, C-terminal domain"/>
    <property type="match status" value="1"/>
</dbReference>
<dbReference type="SUPFAM" id="SSF55785">
    <property type="entry name" value="PYP-like sensor domain (PAS domain)"/>
    <property type="match status" value="4"/>
</dbReference>
<dbReference type="InterPro" id="IPR000700">
    <property type="entry name" value="PAS-assoc_C"/>
</dbReference>
<keyword evidence="3" id="KW-0597">Phosphoprotein</keyword>
<dbReference type="PANTHER" id="PTHR43304">
    <property type="entry name" value="PHYTOCHROME-LIKE PROTEIN CPH1"/>
    <property type="match status" value="1"/>
</dbReference>
<feature type="domain" description="PAS" evidence="8">
    <location>
        <begin position="1"/>
        <end position="36"/>
    </location>
</feature>
<dbReference type="InterPro" id="IPR013767">
    <property type="entry name" value="PAS_fold"/>
</dbReference>
<evidence type="ECO:0000256" key="1">
    <source>
        <dbReference type="ARBA" id="ARBA00000085"/>
    </source>
</evidence>
<dbReference type="AlphaFoldDB" id="A0AAP2W534"/>
<dbReference type="Pfam" id="PF00989">
    <property type="entry name" value="PAS"/>
    <property type="match status" value="1"/>
</dbReference>
<dbReference type="SMART" id="SM00387">
    <property type="entry name" value="HATPase_c"/>
    <property type="match status" value="1"/>
</dbReference>
<dbReference type="InterPro" id="IPR000014">
    <property type="entry name" value="PAS"/>
</dbReference>
<dbReference type="SMART" id="SM00086">
    <property type="entry name" value="PAC"/>
    <property type="match status" value="4"/>
</dbReference>
<dbReference type="EMBL" id="PGCK01000006">
    <property type="protein sequence ID" value="MCD1295065.1"/>
    <property type="molecule type" value="Genomic_DNA"/>
</dbReference>
<gene>
    <name evidence="10" type="ORF">CUJ83_08650</name>
</gene>
<evidence type="ECO:0000256" key="3">
    <source>
        <dbReference type="ARBA" id="ARBA00022553"/>
    </source>
</evidence>
<dbReference type="CDD" id="cd00130">
    <property type="entry name" value="PAS"/>
    <property type="match status" value="3"/>
</dbReference>
<dbReference type="InterPro" id="IPR035965">
    <property type="entry name" value="PAS-like_dom_sf"/>
</dbReference>
<dbReference type="PANTHER" id="PTHR43304:SF1">
    <property type="entry name" value="PAC DOMAIN-CONTAINING PROTEIN"/>
    <property type="match status" value="1"/>
</dbReference>
<evidence type="ECO:0000259" key="9">
    <source>
        <dbReference type="PROSITE" id="PS50113"/>
    </source>
</evidence>
<feature type="domain" description="Histidine kinase" evidence="7">
    <location>
        <begin position="507"/>
        <end position="727"/>
    </location>
</feature>
<feature type="domain" description="PAC" evidence="9">
    <location>
        <begin position="194"/>
        <end position="244"/>
    </location>
</feature>
<keyword evidence="6" id="KW-0175">Coiled coil</keyword>
<dbReference type="Pfam" id="PF02518">
    <property type="entry name" value="HATPase_c"/>
    <property type="match status" value="1"/>
</dbReference>
<evidence type="ECO:0000259" key="8">
    <source>
        <dbReference type="PROSITE" id="PS50112"/>
    </source>
</evidence>
<accession>A0AAP2W534</accession>
<dbReference type="Gene3D" id="3.30.450.20">
    <property type="entry name" value="PAS domain"/>
    <property type="match status" value="4"/>
</dbReference>
<dbReference type="InterPro" id="IPR004358">
    <property type="entry name" value="Sig_transdc_His_kin-like_C"/>
</dbReference>
<feature type="domain" description="PAC" evidence="9">
    <location>
        <begin position="444"/>
        <end position="496"/>
    </location>
</feature>
<keyword evidence="4" id="KW-0808">Transferase</keyword>
<dbReference type="Pfam" id="PF13426">
    <property type="entry name" value="PAS_9"/>
    <property type="match status" value="1"/>
</dbReference>
<dbReference type="PRINTS" id="PR00344">
    <property type="entry name" value="BCTRLSENSOR"/>
</dbReference>
<dbReference type="GO" id="GO:0004673">
    <property type="term" value="F:protein histidine kinase activity"/>
    <property type="evidence" value="ECO:0007669"/>
    <property type="project" value="UniProtKB-EC"/>
</dbReference>
<dbReference type="InterPro" id="IPR052162">
    <property type="entry name" value="Sensor_kinase/Photoreceptor"/>
</dbReference>
<dbReference type="SMART" id="SM00091">
    <property type="entry name" value="PAS"/>
    <property type="match status" value="3"/>
</dbReference>
<dbReference type="InterPro" id="IPR003594">
    <property type="entry name" value="HATPase_dom"/>
</dbReference>
<evidence type="ECO:0000313" key="11">
    <source>
        <dbReference type="Proteomes" id="UP001320159"/>
    </source>
</evidence>